<organism evidence="1 2">
    <name type="scientific">Saccoglossus kowalevskii</name>
    <name type="common">Acorn worm</name>
    <dbReference type="NCBI Taxonomy" id="10224"/>
    <lineage>
        <taxon>Eukaryota</taxon>
        <taxon>Metazoa</taxon>
        <taxon>Hemichordata</taxon>
        <taxon>Enteropneusta</taxon>
        <taxon>Harrimaniidae</taxon>
        <taxon>Saccoglossus</taxon>
    </lineage>
</organism>
<protein>
    <submittedName>
        <fullName evidence="2">Uncharacterized protein LOC102808701</fullName>
    </submittedName>
</protein>
<dbReference type="Proteomes" id="UP000694865">
    <property type="component" value="Unplaced"/>
</dbReference>
<proteinExistence type="predicted"/>
<accession>A0ABM0M145</accession>
<sequence>MHAILNVCLFFLRQHRGPPGFRASTARNPLTRARETTQKKIYTQQSPRVPNGGSISYPTQDAQNQAHWQSSLNYLYDVQRAHEYEAENEVHSLTESLDRSEPYHRKAGLKLSRRKKVIDNPKVTGQLTIGDRTFTVAEFTAAAAARATTRRKIASSK</sequence>
<gene>
    <name evidence="2" type="primary">LOC102808701</name>
</gene>
<keyword evidence="1" id="KW-1185">Reference proteome</keyword>
<reference evidence="2" key="1">
    <citation type="submission" date="2025-08" db="UniProtKB">
        <authorList>
            <consortium name="RefSeq"/>
        </authorList>
    </citation>
    <scope>IDENTIFICATION</scope>
    <source>
        <tissue evidence="2">Testes</tissue>
    </source>
</reference>
<dbReference type="GeneID" id="102808701"/>
<name>A0ABM0M145_SACKO</name>
<evidence type="ECO:0000313" key="1">
    <source>
        <dbReference type="Proteomes" id="UP000694865"/>
    </source>
</evidence>
<dbReference type="RefSeq" id="XP_006813736.1">
    <property type="nucleotide sequence ID" value="XM_006813673.1"/>
</dbReference>
<evidence type="ECO:0000313" key="2">
    <source>
        <dbReference type="RefSeq" id="XP_006813736.1"/>
    </source>
</evidence>